<geneLocation type="plasmid" evidence="1">
    <name>unnamed1</name>
</geneLocation>
<sequence length="83" mass="9209">MNIPMETVKSIYRRAIDPRASDGEGNVWWASVAEDVVAVLRAEDTAAAARVIAWWHHDWHEVGDSPRAAASRIRCASRALRVG</sequence>
<proteinExistence type="predicted"/>
<protein>
    <submittedName>
        <fullName evidence="1">Uncharacterized protein</fullName>
    </submittedName>
</protein>
<dbReference type="Proteomes" id="UP000325743">
    <property type="component" value="Plasmid unnamed1"/>
</dbReference>
<dbReference type="EMBL" id="CP032520">
    <property type="protein sequence ID" value="QEZ48796.1"/>
    <property type="molecule type" value="Genomic_DNA"/>
</dbReference>
<evidence type="ECO:0000313" key="2">
    <source>
        <dbReference type="Proteomes" id="UP000325743"/>
    </source>
</evidence>
<keyword evidence="1" id="KW-0614">Plasmid</keyword>
<evidence type="ECO:0000313" key="1">
    <source>
        <dbReference type="EMBL" id="QEZ48796.1"/>
    </source>
</evidence>
<name>A0A5P3VR12_9BURK</name>
<gene>
    <name evidence="1" type="ORF">D2917_31465</name>
</gene>
<organism evidence="1 2">
    <name type="scientific">Cupriavidus oxalaticus</name>
    <dbReference type="NCBI Taxonomy" id="96344"/>
    <lineage>
        <taxon>Bacteria</taxon>
        <taxon>Pseudomonadati</taxon>
        <taxon>Pseudomonadota</taxon>
        <taxon>Betaproteobacteria</taxon>
        <taxon>Burkholderiales</taxon>
        <taxon>Burkholderiaceae</taxon>
        <taxon>Cupriavidus</taxon>
    </lineage>
</organism>
<accession>A0A5P3VR12</accession>
<reference evidence="1 2" key="1">
    <citation type="submission" date="2018-09" db="EMBL/GenBank/DDBJ databases">
        <title>Complete genome sequence of Cupriavidus oxalaticus T2, a bacterium capable of phenol tolerance and degradation.</title>
        <authorList>
            <person name="Yan J."/>
        </authorList>
    </citation>
    <scope>NUCLEOTIDE SEQUENCE [LARGE SCALE GENOMIC DNA]</scope>
    <source>
        <strain evidence="1 2">T2</strain>
        <plasmid evidence="1 2">unnamed1</plasmid>
    </source>
</reference>
<dbReference type="RefSeq" id="WP_151073032.1">
    <property type="nucleotide sequence ID" value="NZ_CP032520.1"/>
</dbReference>
<dbReference type="AlphaFoldDB" id="A0A5P3VR12"/>